<proteinExistence type="predicted"/>
<keyword evidence="1" id="KW-1133">Transmembrane helix</keyword>
<organism evidence="2 3">
    <name type="scientific">Pseudomonas japonica</name>
    <dbReference type="NCBI Taxonomy" id="256466"/>
    <lineage>
        <taxon>Bacteria</taxon>
        <taxon>Pseudomonadati</taxon>
        <taxon>Pseudomonadota</taxon>
        <taxon>Gammaproteobacteria</taxon>
        <taxon>Pseudomonadales</taxon>
        <taxon>Pseudomonadaceae</taxon>
        <taxon>Pseudomonas</taxon>
    </lineage>
</organism>
<dbReference type="PANTHER" id="PTHR40106">
    <property type="entry name" value="INNER MEMBRANE PROTEIN RCLC"/>
    <property type="match status" value="1"/>
</dbReference>
<keyword evidence="3" id="KW-1185">Reference proteome</keyword>
<dbReference type="STRING" id="1215104.GCA_000730585_00193"/>
<feature type="transmembrane region" description="Helical" evidence="1">
    <location>
        <begin position="12"/>
        <end position="30"/>
    </location>
</feature>
<evidence type="ECO:0000313" key="3">
    <source>
        <dbReference type="Proteomes" id="UP000198407"/>
    </source>
</evidence>
<evidence type="ECO:0000313" key="2">
    <source>
        <dbReference type="EMBL" id="SNT18563.1"/>
    </source>
</evidence>
<feature type="transmembrane region" description="Helical" evidence="1">
    <location>
        <begin position="50"/>
        <end position="77"/>
    </location>
</feature>
<evidence type="ECO:0000256" key="1">
    <source>
        <dbReference type="SAM" id="Phobius"/>
    </source>
</evidence>
<dbReference type="RefSeq" id="WP_042130354.1">
    <property type="nucleotide sequence ID" value="NZ_FZOL01000027.1"/>
</dbReference>
<name>A0A239KLS2_9PSED</name>
<dbReference type="OrthoDB" id="1118972at2"/>
<dbReference type="InterPro" id="IPR016865">
    <property type="entry name" value="RclC"/>
</dbReference>
<protein>
    <submittedName>
        <fullName evidence="2">Uncharacterized membrane protein YkgB</fullName>
    </submittedName>
</protein>
<feature type="transmembrane region" description="Helical" evidence="1">
    <location>
        <begin position="84"/>
        <end position="105"/>
    </location>
</feature>
<dbReference type="GO" id="GO:0005886">
    <property type="term" value="C:plasma membrane"/>
    <property type="evidence" value="ECO:0007669"/>
    <property type="project" value="TreeGrafter"/>
</dbReference>
<keyword evidence="1" id="KW-0812">Transmembrane</keyword>
<dbReference type="Pfam" id="PF04224">
    <property type="entry name" value="DUF417"/>
    <property type="match status" value="1"/>
</dbReference>
<dbReference type="Proteomes" id="UP000198407">
    <property type="component" value="Unassembled WGS sequence"/>
</dbReference>
<feature type="transmembrane region" description="Helical" evidence="1">
    <location>
        <begin position="117"/>
        <end position="141"/>
    </location>
</feature>
<dbReference type="GO" id="GO:1901530">
    <property type="term" value="P:response to hypochlorite"/>
    <property type="evidence" value="ECO:0007669"/>
    <property type="project" value="TreeGrafter"/>
</dbReference>
<dbReference type="AlphaFoldDB" id="A0A239KLS2"/>
<keyword evidence="1" id="KW-0472">Membrane</keyword>
<dbReference type="InterPro" id="IPR007339">
    <property type="entry name" value="RclC-like"/>
</dbReference>
<accession>A0A239KLS2</accession>
<dbReference type="PANTHER" id="PTHR40106:SF1">
    <property type="entry name" value="INNER MEMBRANE PROTEIN RCLC"/>
    <property type="match status" value="1"/>
</dbReference>
<dbReference type="PIRSF" id="PIRSF028065">
    <property type="entry name" value="UCP028065"/>
    <property type="match status" value="1"/>
</dbReference>
<gene>
    <name evidence="2" type="ORF">SAMN05444352_12760</name>
</gene>
<sequence>MNRILDSQADIAFLRWALVLIFALFGYAKWFDYEAQALIPLLDNSPLLFWMHGLFGIQGASQALGVAEWSIGLGLALGAWWPRIGAIAAAASALTYLVTLTLVFSTPGAWEVSAGGFPAMGGATSFLIKDLVLLAASVTLLKQALRANGA</sequence>
<reference evidence="3" key="1">
    <citation type="submission" date="2017-06" db="EMBL/GenBank/DDBJ databases">
        <authorList>
            <person name="Varghese N."/>
            <person name="Submissions S."/>
        </authorList>
    </citation>
    <scope>NUCLEOTIDE SEQUENCE [LARGE SCALE GENOMIC DNA]</scope>
    <source>
        <strain evidence="3">DSM 22348</strain>
    </source>
</reference>
<dbReference type="EMBL" id="FZOL01000027">
    <property type="protein sequence ID" value="SNT18563.1"/>
    <property type="molecule type" value="Genomic_DNA"/>
</dbReference>